<evidence type="ECO:0000256" key="9">
    <source>
        <dbReference type="SAM" id="Phobius"/>
    </source>
</evidence>
<dbReference type="EMBL" id="OOIP01000007">
    <property type="protein sequence ID" value="SPO37714.1"/>
    <property type="molecule type" value="Genomic_DNA"/>
</dbReference>
<feature type="transmembrane region" description="Helical" evidence="9">
    <location>
        <begin position="36"/>
        <end position="54"/>
    </location>
</feature>
<sequence>MSGWTTIWTLIAVFGAISGVWITTPKGPNQVMIRTSVALALTCMYLMWFIVYMAQLHPVIKPKRGNLRFLEE</sequence>
<keyword evidence="7" id="KW-0406">Ion transport</keyword>
<gene>
    <name evidence="10" type="ORF">PSFLO_03190</name>
</gene>
<proteinExistence type="inferred from homology"/>
<evidence type="ECO:0000256" key="4">
    <source>
        <dbReference type="ARBA" id="ARBA00022692"/>
    </source>
</evidence>
<keyword evidence="5" id="KW-0375">Hydrogen ion transport</keyword>
<evidence type="ECO:0000256" key="7">
    <source>
        <dbReference type="ARBA" id="ARBA00023065"/>
    </source>
</evidence>
<keyword evidence="4 9" id="KW-0812">Transmembrane</keyword>
<evidence type="ECO:0000256" key="1">
    <source>
        <dbReference type="ARBA" id="ARBA00004127"/>
    </source>
</evidence>
<organism evidence="10 11">
    <name type="scientific">Pseudozyma flocculosa</name>
    <dbReference type="NCBI Taxonomy" id="84751"/>
    <lineage>
        <taxon>Eukaryota</taxon>
        <taxon>Fungi</taxon>
        <taxon>Dikarya</taxon>
        <taxon>Basidiomycota</taxon>
        <taxon>Ustilaginomycotina</taxon>
        <taxon>Ustilaginomycetes</taxon>
        <taxon>Ustilaginales</taxon>
        <taxon>Ustilaginaceae</taxon>
        <taxon>Pseudozyma</taxon>
    </lineage>
</organism>
<keyword evidence="8 9" id="KW-0472">Membrane</keyword>
<accession>A0A5C3EZK8</accession>
<protein>
    <submittedName>
        <fullName evidence="10">Related to vacuolar ATP synthase subunit H</fullName>
    </submittedName>
</protein>
<evidence type="ECO:0000256" key="2">
    <source>
        <dbReference type="ARBA" id="ARBA00008328"/>
    </source>
</evidence>
<evidence type="ECO:0000256" key="6">
    <source>
        <dbReference type="ARBA" id="ARBA00022989"/>
    </source>
</evidence>
<dbReference type="Pfam" id="PF05493">
    <property type="entry name" value="ATP_synt_H"/>
    <property type="match status" value="1"/>
</dbReference>
<evidence type="ECO:0000256" key="8">
    <source>
        <dbReference type="ARBA" id="ARBA00023136"/>
    </source>
</evidence>
<evidence type="ECO:0000256" key="3">
    <source>
        <dbReference type="ARBA" id="ARBA00022448"/>
    </source>
</evidence>
<dbReference type="PANTHER" id="PTHR12263:SF0">
    <property type="entry name" value="V-TYPE PROTON ATPASE SUBUNIT"/>
    <property type="match status" value="1"/>
</dbReference>
<comment type="subcellular location">
    <subcellularLocation>
        <location evidence="1">Endomembrane system</location>
        <topology evidence="1">Multi-pass membrane protein</topology>
    </subcellularLocation>
</comment>
<feature type="transmembrane region" description="Helical" evidence="9">
    <location>
        <begin position="6"/>
        <end position="24"/>
    </location>
</feature>
<keyword evidence="11" id="KW-1185">Reference proteome</keyword>
<dbReference type="AlphaFoldDB" id="A0A5C3EZK8"/>
<dbReference type="GO" id="GO:0007035">
    <property type="term" value="P:vacuolar acidification"/>
    <property type="evidence" value="ECO:0007669"/>
    <property type="project" value="TreeGrafter"/>
</dbReference>
<dbReference type="InterPro" id="IPR008389">
    <property type="entry name" value="ATPase_V0-cplx_e1/e2_su"/>
</dbReference>
<dbReference type="GO" id="GO:0046961">
    <property type="term" value="F:proton-transporting ATPase activity, rotational mechanism"/>
    <property type="evidence" value="ECO:0007669"/>
    <property type="project" value="InterPro"/>
</dbReference>
<evidence type="ECO:0000256" key="5">
    <source>
        <dbReference type="ARBA" id="ARBA00022781"/>
    </source>
</evidence>
<reference evidence="10 11" key="1">
    <citation type="submission" date="2018-03" db="EMBL/GenBank/DDBJ databases">
        <authorList>
            <person name="Guldener U."/>
        </authorList>
    </citation>
    <scope>NUCLEOTIDE SEQUENCE [LARGE SCALE GENOMIC DNA]</scope>
    <source>
        <strain evidence="10 11">DAOM196992</strain>
    </source>
</reference>
<dbReference type="GO" id="GO:0000220">
    <property type="term" value="C:vacuolar proton-transporting V-type ATPase, V0 domain"/>
    <property type="evidence" value="ECO:0007669"/>
    <property type="project" value="TreeGrafter"/>
</dbReference>
<evidence type="ECO:0000313" key="10">
    <source>
        <dbReference type="EMBL" id="SPO37714.1"/>
    </source>
</evidence>
<dbReference type="PANTHER" id="PTHR12263">
    <property type="entry name" value="VACUOLAR ATP SYNTHASE SUBUNIT H"/>
    <property type="match status" value="1"/>
</dbReference>
<keyword evidence="6 9" id="KW-1133">Transmembrane helix</keyword>
<dbReference type="Proteomes" id="UP000323386">
    <property type="component" value="Unassembled WGS sequence"/>
</dbReference>
<name>A0A5C3EZK8_9BASI</name>
<evidence type="ECO:0000313" key="11">
    <source>
        <dbReference type="Proteomes" id="UP000323386"/>
    </source>
</evidence>
<dbReference type="GO" id="GO:0012505">
    <property type="term" value="C:endomembrane system"/>
    <property type="evidence" value="ECO:0007669"/>
    <property type="project" value="UniProtKB-SubCell"/>
</dbReference>
<keyword evidence="3" id="KW-0813">Transport</keyword>
<dbReference type="OrthoDB" id="1508846at2759"/>
<comment type="similarity">
    <text evidence="2">Belongs to the V-ATPase e1/e2 subunit family.</text>
</comment>